<organism evidence="3 4">
    <name type="scientific">Chrysochromulina tobinii</name>
    <dbReference type="NCBI Taxonomy" id="1460289"/>
    <lineage>
        <taxon>Eukaryota</taxon>
        <taxon>Haptista</taxon>
        <taxon>Haptophyta</taxon>
        <taxon>Prymnesiophyceae</taxon>
        <taxon>Prymnesiales</taxon>
        <taxon>Chrysochromulinaceae</taxon>
        <taxon>Chrysochromulina</taxon>
    </lineage>
</organism>
<dbReference type="InterPro" id="IPR045866">
    <property type="entry name" value="FAM210A/B-like"/>
</dbReference>
<feature type="signal peptide" evidence="1">
    <location>
        <begin position="1"/>
        <end position="21"/>
    </location>
</feature>
<comment type="caution">
    <text evidence="3">The sequence shown here is derived from an EMBL/GenBank/DDBJ whole genome shotgun (WGS) entry which is preliminary data.</text>
</comment>
<protein>
    <recommendedName>
        <fullName evidence="2">DUF1279 domain-containing protein</fullName>
    </recommendedName>
</protein>
<accession>A0A0M0JGR7</accession>
<dbReference type="AlphaFoldDB" id="A0A0M0JGR7"/>
<evidence type="ECO:0000313" key="3">
    <source>
        <dbReference type="EMBL" id="KOO25517.1"/>
    </source>
</evidence>
<evidence type="ECO:0000313" key="4">
    <source>
        <dbReference type="Proteomes" id="UP000037460"/>
    </source>
</evidence>
<proteinExistence type="predicted"/>
<feature type="domain" description="DUF1279" evidence="2">
    <location>
        <begin position="76"/>
        <end position="154"/>
    </location>
</feature>
<dbReference type="InterPro" id="IPR009688">
    <property type="entry name" value="FAM210A/B-like_dom"/>
</dbReference>
<dbReference type="Pfam" id="PF06916">
    <property type="entry name" value="FAM210A-B_dom"/>
    <property type="match status" value="1"/>
</dbReference>
<gene>
    <name evidence="3" type="ORF">Ctob_005703</name>
</gene>
<dbReference type="EMBL" id="JWZX01002964">
    <property type="protein sequence ID" value="KOO25517.1"/>
    <property type="molecule type" value="Genomic_DNA"/>
</dbReference>
<sequence>MFAFCSALFAISWTLAPQTHLALTPARQPVQRLGSPTCAQKQQTPDEVVEKYGLEAGLFSALKKGGSGDGKVTAGELLKRYGGAYLLTSTSFAIVSFALCYLAVDNGVDVAALLEKVGLEVVVPKEAGTIGLAYAIHKAASPIRFPPTVALTPVVAKRLFKNDGSEPKAE</sequence>
<evidence type="ECO:0000256" key="1">
    <source>
        <dbReference type="SAM" id="SignalP"/>
    </source>
</evidence>
<evidence type="ECO:0000259" key="2">
    <source>
        <dbReference type="Pfam" id="PF06916"/>
    </source>
</evidence>
<dbReference type="PANTHER" id="PTHR21377:SF20">
    <property type="entry name" value="OS04G0416000 PROTEIN"/>
    <property type="match status" value="1"/>
</dbReference>
<keyword evidence="1" id="KW-0732">Signal</keyword>
<dbReference type="GO" id="GO:0005739">
    <property type="term" value="C:mitochondrion"/>
    <property type="evidence" value="ECO:0007669"/>
    <property type="project" value="TreeGrafter"/>
</dbReference>
<keyword evidence="4" id="KW-1185">Reference proteome</keyword>
<reference evidence="4" key="1">
    <citation type="journal article" date="2015" name="PLoS Genet.">
        <title>Genome Sequence and Transcriptome Analyses of Chrysochromulina tobin: Metabolic Tools for Enhanced Algal Fitness in the Prominent Order Prymnesiales (Haptophyceae).</title>
        <authorList>
            <person name="Hovde B.T."/>
            <person name="Deodato C.R."/>
            <person name="Hunsperger H.M."/>
            <person name="Ryken S.A."/>
            <person name="Yost W."/>
            <person name="Jha R.K."/>
            <person name="Patterson J."/>
            <person name="Monnat R.J. Jr."/>
            <person name="Barlow S.B."/>
            <person name="Starkenburg S.R."/>
            <person name="Cattolico R.A."/>
        </authorList>
    </citation>
    <scope>NUCLEOTIDE SEQUENCE</scope>
    <source>
        <strain evidence="4">CCMP291</strain>
    </source>
</reference>
<feature type="chain" id="PRO_5005601773" description="DUF1279 domain-containing protein" evidence="1">
    <location>
        <begin position="22"/>
        <end position="170"/>
    </location>
</feature>
<dbReference type="Proteomes" id="UP000037460">
    <property type="component" value="Unassembled WGS sequence"/>
</dbReference>
<name>A0A0M0JGR7_9EUKA</name>
<dbReference type="PANTHER" id="PTHR21377">
    <property type="entry name" value="PROTEIN FAM210B, MITOCHONDRIAL"/>
    <property type="match status" value="1"/>
</dbReference>
<dbReference type="OrthoDB" id="426386at2759"/>